<proteinExistence type="inferred from homology"/>
<dbReference type="OrthoDB" id="20828at2759"/>
<dbReference type="RefSeq" id="XP_073219893.1">
    <property type="nucleotide sequence ID" value="XM_073363792.1"/>
</dbReference>
<feature type="domain" description="Mediator complex subunit Med12" evidence="7">
    <location>
        <begin position="157"/>
        <end position="218"/>
    </location>
</feature>
<evidence type="ECO:0000313" key="8">
    <source>
        <dbReference type="Proteomes" id="UP000087171"/>
    </source>
</evidence>
<evidence type="ECO:0000256" key="3">
    <source>
        <dbReference type="ARBA" id="ARBA00023015"/>
    </source>
</evidence>
<dbReference type="InterPro" id="IPR019035">
    <property type="entry name" value="Mediator_Med12"/>
</dbReference>
<keyword evidence="5" id="KW-0539">Nucleus</keyword>
<feature type="region of interest" description="Disordered" evidence="6">
    <location>
        <begin position="1902"/>
        <end position="1947"/>
    </location>
</feature>
<organism evidence="8 9">
    <name type="scientific">Cicer arietinum</name>
    <name type="common">Chickpea</name>
    <name type="synonym">Garbanzo</name>
    <dbReference type="NCBI Taxonomy" id="3827"/>
    <lineage>
        <taxon>Eukaryota</taxon>
        <taxon>Viridiplantae</taxon>
        <taxon>Streptophyta</taxon>
        <taxon>Embryophyta</taxon>
        <taxon>Tracheophyta</taxon>
        <taxon>Spermatophyta</taxon>
        <taxon>Magnoliopsida</taxon>
        <taxon>eudicotyledons</taxon>
        <taxon>Gunneridae</taxon>
        <taxon>Pentapetalae</taxon>
        <taxon>rosids</taxon>
        <taxon>fabids</taxon>
        <taxon>Fabales</taxon>
        <taxon>Fabaceae</taxon>
        <taxon>Papilionoideae</taxon>
        <taxon>50 kb inversion clade</taxon>
        <taxon>NPAAA clade</taxon>
        <taxon>Hologalegina</taxon>
        <taxon>IRL clade</taxon>
        <taxon>Cicereae</taxon>
        <taxon>Cicer</taxon>
    </lineage>
</organism>
<dbReference type="GO" id="GO:0016592">
    <property type="term" value="C:mediator complex"/>
    <property type="evidence" value="ECO:0007669"/>
    <property type="project" value="InterPro"/>
</dbReference>
<name>A0A1S2YVY9_CICAR</name>
<keyword evidence="4" id="KW-0804">Transcription</keyword>
<feature type="region of interest" description="Disordered" evidence="6">
    <location>
        <begin position="765"/>
        <end position="794"/>
    </location>
</feature>
<reference evidence="8" key="1">
    <citation type="journal article" date="2013" name="Nat. Biotechnol.">
        <title>Draft genome sequence of chickpea (Cicer arietinum) provides a resource for trait improvement.</title>
        <authorList>
            <person name="Varshney R.K."/>
            <person name="Song C."/>
            <person name="Saxena R.K."/>
            <person name="Azam S."/>
            <person name="Yu S."/>
            <person name="Sharpe A.G."/>
            <person name="Cannon S."/>
            <person name="Baek J."/>
            <person name="Rosen B.D."/>
            <person name="Tar'an B."/>
            <person name="Millan T."/>
            <person name="Zhang X."/>
            <person name="Ramsay L.D."/>
            <person name="Iwata A."/>
            <person name="Wang Y."/>
            <person name="Nelson W."/>
            <person name="Farmer A.D."/>
            <person name="Gaur P.M."/>
            <person name="Soderlund C."/>
            <person name="Penmetsa R.V."/>
            <person name="Xu C."/>
            <person name="Bharti A.K."/>
            <person name="He W."/>
            <person name="Winter P."/>
            <person name="Zhao S."/>
            <person name="Hane J.K."/>
            <person name="Carrasquilla-Garcia N."/>
            <person name="Condie J.A."/>
            <person name="Upadhyaya H.D."/>
            <person name="Luo M.C."/>
            <person name="Thudi M."/>
            <person name="Gowda C.L."/>
            <person name="Singh N.P."/>
            <person name="Lichtenzveig J."/>
            <person name="Gali K.K."/>
            <person name="Rubio J."/>
            <person name="Nadarajan N."/>
            <person name="Dolezel J."/>
            <person name="Bansal K.C."/>
            <person name="Xu X."/>
            <person name="Edwards D."/>
            <person name="Zhang G."/>
            <person name="Kahl G."/>
            <person name="Gil J."/>
            <person name="Singh K.B."/>
            <person name="Datta S.K."/>
            <person name="Jackson S.A."/>
            <person name="Wang J."/>
            <person name="Cook D.R."/>
        </authorList>
    </citation>
    <scope>NUCLEOTIDE SEQUENCE [LARGE SCALE GENOMIC DNA]</scope>
    <source>
        <strain evidence="8">cv. CDC Frontier</strain>
    </source>
</reference>
<evidence type="ECO:0000256" key="4">
    <source>
        <dbReference type="ARBA" id="ARBA00023163"/>
    </source>
</evidence>
<evidence type="ECO:0000256" key="5">
    <source>
        <dbReference type="ARBA" id="ARBA00023242"/>
    </source>
</evidence>
<keyword evidence="8" id="KW-1185">Reference proteome</keyword>
<reference evidence="9 10" key="2">
    <citation type="submission" date="2025-04" db="UniProtKB">
        <authorList>
            <consortium name="RefSeq"/>
        </authorList>
    </citation>
    <scope>IDENTIFICATION</scope>
    <source>
        <tissue evidence="9 10">Etiolated seedlings</tissue>
    </source>
</reference>
<dbReference type="SMART" id="SM01281">
    <property type="entry name" value="Med12"/>
    <property type="match status" value="1"/>
</dbReference>
<gene>
    <name evidence="9 10" type="primary">LOC101507344</name>
</gene>
<feature type="compositionally biased region" description="Polar residues" evidence="6">
    <location>
        <begin position="8"/>
        <end position="32"/>
    </location>
</feature>
<dbReference type="PANTHER" id="PTHR46567:SF1">
    <property type="entry name" value="MEDIATOR OF RNA POLYMERASE II TRANSCRIPTION SUBUNIT 12"/>
    <property type="match status" value="1"/>
</dbReference>
<protein>
    <submittedName>
        <fullName evidence="9 10">Mediator of RNA polymerase II transcription subunit 12</fullName>
    </submittedName>
</protein>
<evidence type="ECO:0000313" key="9">
    <source>
        <dbReference type="RefSeq" id="XP_004510784.1"/>
    </source>
</evidence>
<dbReference type="GeneID" id="101507344"/>
<dbReference type="RefSeq" id="XP_012574178.1">
    <property type="nucleotide sequence ID" value="XM_012718724.2"/>
</dbReference>
<dbReference type="GO" id="GO:0003712">
    <property type="term" value="F:transcription coregulator activity"/>
    <property type="evidence" value="ECO:0007669"/>
    <property type="project" value="InterPro"/>
</dbReference>
<evidence type="ECO:0000256" key="2">
    <source>
        <dbReference type="ARBA" id="ARBA00010289"/>
    </source>
</evidence>
<feature type="region of interest" description="Disordered" evidence="6">
    <location>
        <begin position="815"/>
        <end position="835"/>
    </location>
</feature>
<feature type="region of interest" description="Disordered" evidence="6">
    <location>
        <begin position="2132"/>
        <end position="2161"/>
    </location>
</feature>
<evidence type="ECO:0000313" key="10">
    <source>
        <dbReference type="RefSeq" id="XP_012574178.1"/>
    </source>
</evidence>
<keyword evidence="3" id="KW-0805">Transcription regulation</keyword>
<dbReference type="Proteomes" id="UP000087171">
    <property type="component" value="Chromosome Ca7"/>
</dbReference>
<dbReference type="eggNOG" id="KOG4522">
    <property type="taxonomic scope" value="Eukaryota"/>
</dbReference>
<accession>A0A1S2YVY9</accession>
<comment type="similarity">
    <text evidence="2">Belongs to the Mediator complex subunit 12 family.</text>
</comment>
<feature type="region of interest" description="Disordered" evidence="6">
    <location>
        <begin position="1"/>
        <end position="49"/>
    </location>
</feature>
<dbReference type="STRING" id="3827.A0A1S2YVY9"/>
<evidence type="ECO:0000259" key="7">
    <source>
        <dbReference type="SMART" id="SM01281"/>
    </source>
</evidence>
<evidence type="ECO:0000256" key="6">
    <source>
        <dbReference type="SAM" id="MobiDB-lite"/>
    </source>
</evidence>
<dbReference type="RefSeq" id="XP_004510784.1">
    <property type="nucleotide sequence ID" value="XM_004510727.2"/>
</dbReference>
<feature type="region of interest" description="Disordered" evidence="6">
    <location>
        <begin position="894"/>
        <end position="914"/>
    </location>
</feature>
<dbReference type="PaxDb" id="3827-XP_004510784.1"/>
<evidence type="ECO:0000256" key="1">
    <source>
        <dbReference type="ARBA" id="ARBA00004123"/>
    </source>
</evidence>
<sequence>MHRYHAGSCTSAVNNSNLGGPSSRDTGRSDSSFPAHFPVNSRRQPPLNPYKLKCDKEPLNSRLGAPDFHPQTTNCPEETLTREYLQSGYRDTVEGLEEAREISLTQVPHFNKTVVHNCKEAIKKRLRAINESRAQKRKAGQLYGVPLSGLQLAKPGIFPELRPCGEDFRKKWIEGLSQPHKRLRTLADHVPHGYKRSSLLAVLIRNNVPLLRATWFVKVTYLNQFRPGSAGVSSVTADKIQLSRTEIWTKDVIHYLQSLLDEFFSKNTSHSALHNRERSPQMPYAGTLIHKSDPFLSFSGGEESSLHFKWWYIVRLLQWHHAEGLILPSLVLDWVLNQLQEKDLLEVWQLLLPIVYGFLEIVVLSQTYVRTLAGIALRVIRDPAPGGSDLVDNSRRAYTTYALIEMLQYLILAVPDTFVALDCFPLPSSVVLHTMNDGNFVLKSTEAAGKIKNSSDDFGRIISCIQKRAEDLAKAASPGHPGHCLAKVAKALDNSLMLGDLHEAYKFLFEDFCDGTVSEGWIAKVSPCLRLSLKWFGTVDTSLIYSVFFLCEWATCGFRDFSTTLPCDIKFSGRKDLSQVHIAVRLLKMKLRDMKTSPRQTNESIRRASYIAKYGSQRHNRNYGANESKLKYNHTYGSSVISESPGPLHDIIVCWIDQHVVHKGEGLKRLHLFIVELIRAGIFFPLAYVRQLIVSGIMDTDVNVVDLERQKRHYHILKQLPGHFMRDALSESGIADGLQLVEALQIFLTERRLILRGSLSERHDGAASAKKSTLKRKQYPGSSKDGTSKSAKDGASIEELKEAISVLLQLPNSLTNLNSTGSDESEGSIRRPTLPRYGKIDPVVEATPGCEECRRAKRQKLSEERSSVVPGRSQLISDDYDTWWVKKGLKPTEPVKVDQPQKSTKQVTKTRQKNVRKMSLAQLAASRIEGSQGASTSHVCDNKVSCPHHRNAIDGDASRSGDSIRTSRDIVFIGKTLKRLRFVEKRVVAAWLLTVVKQVIEENEKNIGKVGQFGRAYSMVDDRSSIRWKLGEDELSTILYLIDISDDLVSAVRFLLWLMPKVLTTPNSTIHSGRNALMVPRNVENQVCDVGEAFLLSSLRRYENILVAADLIPEALSSAMRRAATIIASNGRVSNSGATAFTRYLLKKYSNVASVIEWEKTFKSTCDARLSSEIESFRSVDGELGLPLGVPAGVDDPDDFFRQKISGSRLPSRVGVGMRDIVQRNVEEAFQYLFGKDRKLFAAGTPKGLALEKWDNGYQIAQQIVMGLMECIRQTGGAAQEGDPSLVASAVSAIVGSVGPTLAKMPDFSSAINHSSIMSATSSLNYARSILRMYITCLCLLKEALGERQSRVFDIALATEASNVFAGVFAPTKASRAQFQMSSEVHDTSGISNDVGNNSIKTVVTKTTKIAAAVSALVVGAVIYGVTSLERMVTILRLKEGLDVIQCIRTTRSNSNGNARSVGAFKADNSIEVHVHWFRLLVGNCRTLCEGLVVDLLGEPSIVALSRMQRMLPLSLVFPPAYSIFAFLRWRPFILNANVAVREDTNQLYQSLTMAVADAIKHLPFRDVCFRDCQGLYDLMAADGSDAEFAAMLQLNSSDMHLKSMAFVPLRSRLFLNAMIDCKMPPPIFTKDDVNRVSGPGESKIKFANGDSKLQDKLVHVLDTLQPAKFHWQWVALRLLLNEQALIEKLETHDVSLSDAILLSSPSPEKVAAASENESNFIEILLTRLLVRPDAAPLFSELVHLFGRSLQDSMLLQAKWFLEGQDVLFGRKTIRQRLHNIAESRGLSVKTQYWEPWGWCSQSADPVTTKGDKKKFDITSLEEGEVAVDEGIDLKRSLKGLSQVFDSESSRINQQHVTEKALIELLLPCMDQSSEESRNTFANCLMKQLSNIELQISAVTGGSKPVGSNPPGVEGQTTKVNTRKSLRGGSPGLARRPTVVTDSSPPSPAALRVSMSLRLQLLMRFFPILCADREPSVRNMRHFLAPVILRLLGSRVVHEDANILTNAVHSKKDLESSSEAASAAFVDFSAEGLFDRLLLVLHGLLSSYPPSWLRLKPVSKSINEPMKESSGFDRELLESLQNDMDRMQVPDTIRWRIQAAMPVLFPSIRCSFSCQPPPVSISALVSVPGFNSSSSANPPRNPVLSRVAANASSGKSKQQDSELEIIDPWTLLEDGAGSCPSASNTASIGGGDHANIRAASWLKGAVRVRRTDLTYVGAVDDDS</sequence>
<comment type="subcellular location">
    <subcellularLocation>
        <location evidence="1">Nucleus</location>
    </subcellularLocation>
</comment>
<dbReference type="RefSeq" id="XP_073219892.1">
    <property type="nucleotide sequence ID" value="XM_073363791.1"/>
</dbReference>
<dbReference type="Pfam" id="PF09497">
    <property type="entry name" value="Med12"/>
    <property type="match status" value="1"/>
</dbReference>
<dbReference type="GO" id="GO:0006357">
    <property type="term" value="P:regulation of transcription by RNA polymerase II"/>
    <property type="evidence" value="ECO:0007669"/>
    <property type="project" value="InterPro"/>
</dbReference>
<dbReference type="KEGG" id="cam:101507344"/>
<dbReference type="PANTHER" id="PTHR46567">
    <property type="entry name" value="MEDIATOR OF RNA POLYMERASE II TRANSCRIPTION SUBUNIT 12"/>
    <property type="match status" value="1"/>
</dbReference>